<feature type="region of interest" description="Disordered" evidence="1">
    <location>
        <begin position="189"/>
        <end position="208"/>
    </location>
</feature>
<dbReference type="Pfam" id="PF10384">
    <property type="entry name" value="Scm3"/>
    <property type="match status" value="1"/>
</dbReference>
<evidence type="ECO:0000313" key="2">
    <source>
        <dbReference type="EMBL" id="KAJ1910551.1"/>
    </source>
</evidence>
<feature type="region of interest" description="Disordered" evidence="1">
    <location>
        <begin position="423"/>
        <end position="444"/>
    </location>
</feature>
<proteinExistence type="predicted"/>
<dbReference type="InterPro" id="IPR009072">
    <property type="entry name" value="Histone-fold"/>
</dbReference>
<dbReference type="Proteomes" id="UP001150569">
    <property type="component" value="Unassembled WGS sequence"/>
</dbReference>
<dbReference type="InterPro" id="IPR018465">
    <property type="entry name" value="Scm3/HJURP"/>
</dbReference>
<dbReference type="Gene3D" id="1.10.20.10">
    <property type="entry name" value="Histone, subunit A"/>
    <property type="match status" value="1"/>
</dbReference>
<comment type="caution">
    <text evidence="2">The sequence shown here is derived from an EMBL/GenBank/DDBJ whole genome shotgun (WGS) entry which is preliminary data.</text>
</comment>
<dbReference type="EMBL" id="JANBPT010001036">
    <property type="protein sequence ID" value="KAJ1910551.1"/>
    <property type="molecule type" value="Genomic_DNA"/>
</dbReference>
<dbReference type="AlphaFoldDB" id="A0A9W7ZJC6"/>
<dbReference type="GO" id="GO:0005634">
    <property type="term" value="C:nucleus"/>
    <property type="evidence" value="ECO:0007669"/>
    <property type="project" value="InterPro"/>
</dbReference>
<dbReference type="GO" id="GO:0042393">
    <property type="term" value="F:histone binding"/>
    <property type="evidence" value="ECO:0007669"/>
    <property type="project" value="InterPro"/>
</dbReference>
<evidence type="ECO:0000313" key="3">
    <source>
        <dbReference type="Proteomes" id="UP001150569"/>
    </source>
</evidence>
<name>A0A9W7ZJC6_9FUNG</name>
<feature type="region of interest" description="Disordered" evidence="1">
    <location>
        <begin position="218"/>
        <end position="250"/>
    </location>
</feature>
<gene>
    <name evidence="2" type="ORF">IWQ60_010598</name>
</gene>
<dbReference type="OrthoDB" id="2420608at2759"/>
<accession>A0A9W7ZJC6</accession>
<reference evidence="2" key="1">
    <citation type="submission" date="2022-07" db="EMBL/GenBank/DDBJ databases">
        <title>Phylogenomic reconstructions and comparative analyses of Kickxellomycotina fungi.</title>
        <authorList>
            <person name="Reynolds N.K."/>
            <person name="Stajich J.E."/>
            <person name="Barry K."/>
            <person name="Grigoriev I.V."/>
            <person name="Crous P."/>
            <person name="Smith M.E."/>
        </authorList>
    </citation>
    <scope>NUCLEOTIDE SEQUENCE</scope>
    <source>
        <strain evidence="2">RSA 861</strain>
    </source>
</reference>
<keyword evidence="3" id="KW-1185">Reference proteome</keyword>
<evidence type="ECO:0000256" key="1">
    <source>
        <dbReference type="SAM" id="MobiDB-lite"/>
    </source>
</evidence>
<protein>
    <submittedName>
        <fullName evidence="2">Uncharacterized protein</fullName>
    </submittedName>
</protein>
<feature type="compositionally biased region" description="Acidic residues" evidence="1">
    <location>
        <begin position="123"/>
        <end position="133"/>
    </location>
</feature>
<feature type="compositionally biased region" description="Acidic residues" evidence="1">
    <location>
        <begin position="241"/>
        <end position="250"/>
    </location>
</feature>
<organism evidence="2 3">
    <name type="scientific">Tieghemiomyces parasiticus</name>
    <dbReference type="NCBI Taxonomy" id="78921"/>
    <lineage>
        <taxon>Eukaryota</taxon>
        <taxon>Fungi</taxon>
        <taxon>Fungi incertae sedis</taxon>
        <taxon>Zoopagomycota</taxon>
        <taxon>Kickxellomycotina</taxon>
        <taxon>Dimargaritomycetes</taxon>
        <taxon>Dimargaritales</taxon>
        <taxon>Dimargaritaceae</taxon>
        <taxon>Tieghemiomyces</taxon>
    </lineage>
</organism>
<sequence length="532" mass="57509">MEEDLVEARRRSQRRLQLTFESIIERYSQVADDETDEVDLLTGQVVVDRGYLRSRVTNTPRTVPHAMTTPSSHPGIAAPELARASRRKLFRPTGDVEGDEAGSSCNDVSSDEEGEESAGTVETADEAEDEDGEDALEAEWDFLNDSLDASTLSPALRRLTRRWLSGKSSSQSGLPRSLTFITRKATAEVLGHRPSAERTPTSNSEPEDVRLALSSAAAPLHLPPGPSLSATSSRALVPESGSEDGGDETDLFLHDTGFTSALGHVLASARRRLEVSSRPDQWSPIKAPLPTAYKIPSSVQVPPSPACVRTNRPMNPDWYYEMFSEETADDSGDDALDGTLVDSLPPTSTPGRRPNSSIMGAAPNLATSKRRWVSPDRRGPRMHSAAAEIMDKDSRLVPLTTIPPITSSATADILPPTKRRRHCTQVDAPDGHPRPSTPTRQRVVRRGWQTDHRPGRIAARTRPPVPPAHSTQQSGTGYIRCLGQLQAVTPHPPTLVAAPLSSPTGPPVSTCAGPGKCTKSFCFECLARQGAE</sequence>
<dbReference type="GO" id="GO:0046982">
    <property type="term" value="F:protein heterodimerization activity"/>
    <property type="evidence" value="ECO:0007669"/>
    <property type="project" value="InterPro"/>
</dbReference>
<feature type="region of interest" description="Disordered" evidence="1">
    <location>
        <begin position="91"/>
        <end position="133"/>
    </location>
</feature>